<evidence type="ECO:0000313" key="2">
    <source>
        <dbReference type="EMBL" id="GHI61099.1"/>
    </source>
</evidence>
<dbReference type="EMBL" id="BNEB01000003">
    <property type="protein sequence ID" value="GHI61099.1"/>
    <property type="molecule type" value="Genomic_DNA"/>
</dbReference>
<keyword evidence="1" id="KW-0812">Transmembrane</keyword>
<comment type="caution">
    <text evidence="2">The sequence shown here is derived from an EMBL/GenBank/DDBJ whole genome shotgun (WGS) entry which is preliminary data.</text>
</comment>
<evidence type="ECO:0000313" key="3">
    <source>
        <dbReference type="Proteomes" id="UP000649259"/>
    </source>
</evidence>
<sequence>MHAVDIPGWFVWIAVGPAALLQALGLVPVVRRLRASDSAARFGARLDLLDVVASLMLFGGLLLSLVVRGSWFWLTLAGFALMSVVYATKGVRWLRARRSAVHPA</sequence>
<proteinExistence type="predicted"/>
<dbReference type="Proteomes" id="UP000649259">
    <property type="component" value="Unassembled WGS sequence"/>
</dbReference>
<gene>
    <name evidence="2" type="ORF">Saso_27490</name>
</gene>
<feature type="transmembrane region" description="Helical" evidence="1">
    <location>
        <begin position="71"/>
        <end position="88"/>
    </location>
</feature>
<keyword evidence="1" id="KW-1133">Transmembrane helix</keyword>
<accession>A0ABQ3RZ07</accession>
<evidence type="ECO:0008006" key="4">
    <source>
        <dbReference type="Google" id="ProtNLM"/>
    </source>
</evidence>
<protein>
    <recommendedName>
        <fullName evidence="4">Integral membrane protein</fullName>
    </recommendedName>
</protein>
<keyword evidence="1" id="KW-0472">Membrane</keyword>
<keyword evidence="3" id="KW-1185">Reference proteome</keyword>
<reference evidence="3" key="1">
    <citation type="submission" date="2023-07" db="EMBL/GenBank/DDBJ databases">
        <title>Whole genome shotgun sequence of Streptomyces cacaoi subsp. asoensis NBRC 13813.</title>
        <authorList>
            <person name="Komaki H."/>
            <person name="Tamura T."/>
        </authorList>
    </citation>
    <scope>NUCLEOTIDE SEQUENCE [LARGE SCALE GENOMIC DNA]</scope>
    <source>
        <strain evidence="3">NBRC 13813</strain>
    </source>
</reference>
<feature type="transmembrane region" description="Helical" evidence="1">
    <location>
        <begin position="6"/>
        <end position="27"/>
    </location>
</feature>
<feature type="transmembrane region" description="Helical" evidence="1">
    <location>
        <begin position="48"/>
        <end position="65"/>
    </location>
</feature>
<organism evidence="2 3">
    <name type="scientific">Streptomyces asoensis</name>
    <dbReference type="NCBI Taxonomy" id="249586"/>
    <lineage>
        <taxon>Bacteria</taxon>
        <taxon>Bacillati</taxon>
        <taxon>Actinomycetota</taxon>
        <taxon>Actinomycetes</taxon>
        <taxon>Kitasatosporales</taxon>
        <taxon>Streptomycetaceae</taxon>
        <taxon>Streptomyces</taxon>
    </lineage>
</organism>
<evidence type="ECO:0000256" key="1">
    <source>
        <dbReference type="SAM" id="Phobius"/>
    </source>
</evidence>
<name>A0ABQ3RZ07_9ACTN</name>